<dbReference type="Proteomes" id="UP000541426">
    <property type="component" value="Unassembled WGS sequence"/>
</dbReference>
<dbReference type="SMART" id="SM00460">
    <property type="entry name" value="TGc"/>
    <property type="match status" value="1"/>
</dbReference>
<protein>
    <submittedName>
        <fullName evidence="2">Transglutaminase-like putative cysteine protease</fullName>
    </submittedName>
</protein>
<dbReference type="InterPro" id="IPR002931">
    <property type="entry name" value="Transglutaminase-like"/>
</dbReference>
<keyword evidence="2" id="KW-0645">Protease</keyword>
<dbReference type="AlphaFoldDB" id="A0A7W6DRW0"/>
<comment type="caution">
    <text evidence="2">The sequence shown here is derived from an EMBL/GenBank/DDBJ whole genome shotgun (WGS) entry which is preliminary data.</text>
</comment>
<gene>
    <name evidence="2" type="ORF">GGQ68_002085</name>
</gene>
<organism evidence="2 3">
    <name type="scientific">Sagittula marina</name>
    <dbReference type="NCBI Taxonomy" id="943940"/>
    <lineage>
        <taxon>Bacteria</taxon>
        <taxon>Pseudomonadati</taxon>
        <taxon>Pseudomonadota</taxon>
        <taxon>Alphaproteobacteria</taxon>
        <taxon>Rhodobacterales</taxon>
        <taxon>Roseobacteraceae</taxon>
        <taxon>Sagittula</taxon>
    </lineage>
</organism>
<evidence type="ECO:0000313" key="3">
    <source>
        <dbReference type="Proteomes" id="UP000541426"/>
    </source>
</evidence>
<dbReference type="Gene3D" id="3.10.620.30">
    <property type="match status" value="1"/>
</dbReference>
<dbReference type="InterPro" id="IPR038765">
    <property type="entry name" value="Papain-like_cys_pep_sf"/>
</dbReference>
<reference evidence="2 3" key="1">
    <citation type="submission" date="2020-08" db="EMBL/GenBank/DDBJ databases">
        <title>Genomic Encyclopedia of Type Strains, Phase IV (KMG-IV): sequencing the most valuable type-strain genomes for metagenomic binning, comparative biology and taxonomic classification.</title>
        <authorList>
            <person name="Goeker M."/>
        </authorList>
    </citation>
    <scope>NUCLEOTIDE SEQUENCE [LARGE SCALE GENOMIC DNA]</scope>
    <source>
        <strain evidence="2 3">DSM 102235</strain>
    </source>
</reference>
<dbReference type="RefSeq" id="WP_183965574.1">
    <property type="nucleotide sequence ID" value="NZ_BAABBZ010000018.1"/>
</dbReference>
<name>A0A7W6DRW0_9RHOB</name>
<dbReference type="EMBL" id="JACIEJ010000004">
    <property type="protein sequence ID" value="MBB3985752.1"/>
    <property type="molecule type" value="Genomic_DNA"/>
</dbReference>
<accession>A0A7W6DRW0</accession>
<dbReference type="SUPFAM" id="SSF54001">
    <property type="entry name" value="Cysteine proteinases"/>
    <property type="match status" value="1"/>
</dbReference>
<keyword evidence="3" id="KW-1185">Reference proteome</keyword>
<dbReference type="GO" id="GO:0006508">
    <property type="term" value="P:proteolysis"/>
    <property type="evidence" value="ECO:0007669"/>
    <property type="project" value="UniProtKB-KW"/>
</dbReference>
<dbReference type="PANTHER" id="PTHR33490:SF7">
    <property type="entry name" value="BLR2979 PROTEIN"/>
    <property type="match status" value="1"/>
</dbReference>
<dbReference type="PANTHER" id="PTHR33490">
    <property type="entry name" value="BLR5614 PROTEIN-RELATED"/>
    <property type="match status" value="1"/>
</dbReference>
<feature type="domain" description="Transglutaminase-like" evidence="1">
    <location>
        <begin position="175"/>
        <end position="246"/>
    </location>
</feature>
<proteinExistence type="predicted"/>
<evidence type="ECO:0000259" key="1">
    <source>
        <dbReference type="SMART" id="SM00460"/>
    </source>
</evidence>
<evidence type="ECO:0000313" key="2">
    <source>
        <dbReference type="EMBL" id="MBB3985752.1"/>
    </source>
</evidence>
<dbReference type="Pfam" id="PF01841">
    <property type="entry name" value="Transglut_core"/>
    <property type="match status" value="1"/>
</dbReference>
<dbReference type="InterPro" id="IPR013589">
    <property type="entry name" value="Bac_transglu_N"/>
</dbReference>
<keyword evidence="2" id="KW-0378">Hydrolase</keyword>
<dbReference type="Pfam" id="PF08379">
    <property type="entry name" value="Bact_transglu_N"/>
    <property type="match status" value="1"/>
</dbReference>
<sequence>MHYDITLEIGYRFEHPATAARTLLRMFPINTSRQTLLHGALICSPQASERRDEVDFFGNMLTSLMFSAPLKNVLFRFEGRVQRIPFDGGLDLSPPLAVLQREIDGVASLGPHSPHHYLGPSERVQPVGEIAAFGQDVTAAALTTLEAVLAVSRGLHALFDFDATATDVATDPAEAFAQRRGVCQDISHVMIGALRAVGIPAGYVSGFLRTQPPPGQPRLSGADAMHAWVRAWCGRELGWVEIDPTNDLRVALDHVVVAYGRDYADVSPVKGSLRSAGPHKTQHSVDMVPEVLSTAG</sequence>
<dbReference type="GO" id="GO:0008233">
    <property type="term" value="F:peptidase activity"/>
    <property type="evidence" value="ECO:0007669"/>
    <property type="project" value="UniProtKB-KW"/>
</dbReference>